<accession>A0A4S3JCG1</accession>
<dbReference type="GO" id="GO:0020037">
    <property type="term" value="F:heme binding"/>
    <property type="evidence" value="ECO:0007669"/>
    <property type="project" value="InterPro"/>
</dbReference>
<dbReference type="AlphaFoldDB" id="A0A4S3JCG1"/>
<dbReference type="STRING" id="1220188.A0A4S3JCG1"/>
<dbReference type="GO" id="GO:0016705">
    <property type="term" value="F:oxidoreductase activity, acting on paired donors, with incorporation or reduction of molecular oxygen"/>
    <property type="evidence" value="ECO:0007669"/>
    <property type="project" value="InterPro"/>
</dbReference>
<organism evidence="2 3">
    <name type="scientific">Aspergillus tanneri</name>
    <dbReference type="NCBI Taxonomy" id="1220188"/>
    <lineage>
        <taxon>Eukaryota</taxon>
        <taxon>Fungi</taxon>
        <taxon>Dikarya</taxon>
        <taxon>Ascomycota</taxon>
        <taxon>Pezizomycotina</taxon>
        <taxon>Eurotiomycetes</taxon>
        <taxon>Eurotiomycetidae</taxon>
        <taxon>Eurotiales</taxon>
        <taxon>Aspergillaceae</taxon>
        <taxon>Aspergillus</taxon>
        <taxon>Aspergillus subgen. Circumdati</taxon>
    </lineage>
</organism>
<feature type="compositionally biased region" description="Basic and acidic residues" evidence="1">
    <location>
        <begin position="1"/>
        <end position="18"/>
    </location>
</feature>
<dbReference type="Proteomes" id="UP000308092">
    <property type="component" value="Unassembled WGS sequence"/>
</dbReference>
<comment type="caution">
    <text evidence="2">The sequence shown here is derived from an EMBL/GenBank/DDBJ whole genome shotgun (WGS) entry which is preliminary data.</text>
</comment>
<reference evidence="2 3" key="1">
    <citation type="submission" date="2019-03" db="EMBL/GenBank/DDBJ databases">
        <title>The genome sequence of a newly discovered highly antifungal drug resistant Aspergillus species, Aspergillus tanneri NIH 1004.</title>
        <authorList>
            <person name="Mounaud S."/>
            <person name="Singh I."/>
            <person name="Joardar V."/>
            <person name="Pakala S."/>
            <person name="Pakala S."/>
            <person name="Venepally P."/>
            <person name="Hoover J."/>
            <person name="Nierman W."/>
            <person name="Chung J."/>
            <person name="Losada L."/>
        </authorList>
    </citation>
    <scope>NUCLEOTIDE SEQUENCE [LARGE SCALE GENOMIC DNA]</scope>
    <source>
        <strain evidence="2 3">NIH1004</strain>
    </source>
</reference>
<dbReference type="GO" id="GO:0005506">
    <property type="term" value="F:iron ion binding"/>
    <property type="evidence" value="ECO:0007669"/>
    <property type="project" value="InterPro"/>
</dbReference>
<proteinExistence type="predicted"/>
<dbReference type="InterPro" id="IPR036396">
    <property type="entry name" value="Cyt_P450_sf"/>
</dbReference>
<feature type="region of interest" description="Disordered" evidence="1">
    <location>
        <begin position="1"/>
        <end position="25"/>
    </location>
</feature>
<gene>
    <name evidence="2" type="ORF">EYZ11_007802</name>
</gene>
<keyword evidence="3" id="KW-1185">Reference proteome</keyword>
<evidence type="ECO:0000256" key="1">
    <source>
        <dbReference type="SAM" id="MobiDB-lite"/>
    </source>
</evidence>
<dbReference type="InterPro" id="IPR001128">
    <property type="entry name" value="Cyt_P450"/>
</dbReference>
<sequence length="89" mass="10191">MHRRPDIFSNPDKFDPDRFVPGSRQNVPPDAWRPLEIGRGNFRVSDFELAYNLQSPIEPNIYGCFSYATLSGTGSNAYRWNANACYMDV</sequence>
<dbReference type="GO" id="GO:0004497">
    <property type="term" value="F:monooxygenase activity"/>
    <property type="evidence" value="ECO:0007669"/>
    <property type="project" value="InterPro"/>
</dbReference>
<dbReference type="Gene3D" id="1.10.630.10">
    <property type="entry name" value="Cytochrome P450"/>
    <property type="match status" value="1"/>
</dbReference>
<dbReference type="VEuPathDB" id="FungiDB:EYZ11_007802"/>
<dbReference type="SUPFAM" id="SSF48264">
    <property type="entry name" value="Cytochrome P450"/>
    <property type="match status" value="1"/>
</dbReference>
<dbReference type="EMBL" id="SOSA01000313">
    <property type="protein sequence ID" value="THC92725.1"/>
    <property type="molecule type" value="Genomic_DNA"/>
</dbReference>
<evidence type="ECO:0000313" key="2">
    <source>
        <dbReference type="EMBL" id="THC92725.1"/>
    </source>
</evidence>
<evidence type="ECO:0000313" key="3">
    <source>
        <dbReference type="Proteomes" id="UP000308092"/>
    </source>
</evidence>
<dbReference type="Pfam" id="PF00067">
    <property type="entry name" value="p450"/>
    <property type="match status" value="1"/>
</dbReference>
<protein>
    <submittedName>
        <fullName evidence="2">Uncharacterized protein</fullName>
    </submittedName>
</protein>
<name>A0A4S3JCG1_9EURO</name>